<dbReference type="NCBIfam" id="TIGR03570">
    <property type="entry name" value="NeuD_NnaD"/>
    <property type="match status" value="1"/>
</dbReference>
<sequence>MHRNKVVIIGGGGHAKVVIDVIQSADTYELVGFTSHSDQESNLSGIPYLGDDSILPTLLEEGVQYFFVATGNNRLRKKLFYQLIELGFTPINAISPFARISPFAKLGRGIVVMPGAVINAYAVIEDNVIINTLSGIDHDCLIKPHAHIAPGASLAGCVNVGEGAFVGMKSSVIPEISIGEWSVVGAGAAVISDVPSYVTVVGVPAKKIIVRNEER</sequence>
<evidence type="ECO:0000256" key="1">
    <source>
        <dbReference type="ARBA" id="ARBA00022679"/>
    </source>
</evidence>
<dbReference type="Pfam" id="PF17836">
    <property type="entry name" value="PglD_N"/>
    <property type="match status" value="1"/>
</dbReference>
<evidence type="ECO:0000313" key="5">
    <source>
        <dbReference type="Proteomes" id="UP001519273"/>
    </source>
</evidence>
<dbReference type="PANTHER" id="PTHR43300">
    <property type="entry name" value="ACETYLTRANSFERASE"/>
    <property type="match status" value="1"/>
</dbReference>
<dbReference type="Gene3D" id="3.40.50.20">
    <property type="match status" value="1"/>
</dbReference>
<dbReference type="SUPFAM" id="SSF51161">
    <property type="entry name" value="Trimeric LpxA-like enzymes"/>
    <property type="match status" value="1"/>
</dbReference>
<dbReference type="PANTHER" id="PTHR43300:SF7">
    <property type="entry name" value="UDP-N-ACETYLBACILLOSAMINE N-ACETYLTRANSFERASE"/>
    <property type="match status" value="1"/>
</dbReference>
<name>A0ABS4H258_9BACL</name>
<proteinExistence type="predicted"/>
<keyword evidence="1 4" id="KW-0808">Transferase</keyword>
<accession>A0ABS4H258</accession>
<keyword evidence="2" id="KW-0677">Repeat</keyword>
<organism evidence="4 5">
    <name type="scientific">Paenibacillus sediminis</name>
    <dbReference type="NCBI Taxonomy" id="664909"/>
    <lineage>
        <taxon>Bacteria</taxon>
        <taxon>Bacillati</taxon>
        <taxon>Bacillota</taxon>
        <taxon>Bacilli</taxon>
        <taxon>Bacillales</taxon>
        <taxon>Paenibacillaceae</taxon>
        <taxon>Paenibacillus</taxon>
    </lineage>
</organism>
<dbReference type="GO" id="GO:0016746">
    <property type="term" value="F:acyltransferase activity"/>
    <property type="evidence" value="ECO:0007669"/>
    <property type="project" value="UniProtKB-KW"/>
</dbReference>
<dbReference type="InterPro" id="IPR011004">
    <property type="entry name" value="Trimer_LpxA-like_sf"/>
</dbReference>
<dbReference type="InterPro" id="IPR018357">
    <property type="entry name" value="Hexapep_transf_CS"/>
</dbReference>
<gene>
    <name evidence="4" type="ORF">J2Z20_001485</name>
</gene>
<dbReference type="EC" id="2.3.1.-" evidence="4"/>
<comment type="caution">
    <text evidence="4">The sequence shown here is derived from an EMBL/GenBank/DDBJ whole genome shotgun (WGS) entry which is preliminary data.</text>
</comment>
<protein>
    <submittedName>
        <fullName evidence="4">UDP-perosamine 4-acetyltransferase</fullName>
        <ecNumber evidence="4">2.3.1.-</ecNumber>
    </submittedName>
</protein>
<dbReference type="Proteomes" id="UP001519273">
    <property type="component" value="Unassembled WGS sequence"/>
</dbReference>
<dbReference type="PROSITE" id="PS00101">
    <property type="entry name" value="HEXAPEP_TRANSFERASES"/>
    <property type="match status" value="1"/>
</dbReference>
<evidence type="ECO:0000313" key="4">
    <source>
        <dbReference type="EMBL" id="MBP1936604.1"/>
    </source>
</evidence>
<dbReference type="RefSeq" id="WP_342454282.1">
    <property type="nucleotide sequence ID" value="NZ_CBCRVE010000003.1"/>
</dbReference>
<evidence type="ECO:0000259" key="3">
    <source>
        <dbReference type="Pfam" id="PF17836"/>
    </source>
</evidence>
<evidence type="ECO:0000256" key="2">
    <source>
        <dbReference type="ARBA" id="ARBA00022737"/>
    </source>
</evidence>
<dbReference type="EMBL" id="JAGGKP010000002">
    <property type="protein sequence ID" value="MBP1936604.1"/>
    <property type="molecule type" value="Genomic_DNA"/>
</dbReference>
<dbReference type="InterPro" id="IPR041561">
    <property type="entry name" value="PglD_N"/>
</dbReference>
<reference evidence="4 5" key="1">
    <citation type="submission" date="2021-03" db="EMBL/GenBank/DDBJ databases">
        <title>Genomic Encyclopedia of Type Strains, Phase IV (KMG-IV): sequencing the most valuable type-strain genomes for metagenomic binning, comparative biology and taxonomic classification.</title>
        <authorList>
            <person name="Goeker M."/>
        </authorList>
    </citation>
    <scope>NUCLEOTIDE SEQUENCE [LARGE SCALE GENOMIC DNA]</scope>
    <source>
        <strain evidence="4 5">DSM 23491</strain>
    </source>
</reference>
<keyword evidence="5" id="KW-1185">Reference proteome</keyword>
<feature type="domain" description="PglD N-terminal" evidence="3">
    <location>
        <begin position="5"/>
        <end position="82"/>
    </location>
</feature>
<keyword evidence="4" id="KW-0012">Acyltransferase</keyword>
<dbReference type="InterPro" id="IPR050179">
    <property type="entry name" value="Trans_hexapeptide_repeat"/>
</dbReference>
<dbReference type="CDD" id="cd03360">
    <property type="entry name" value="LbH_AT_putative"/>
    <property type="match status" value="1"/>
</dbReference>
<dbReference type="Gene3D" id="2.160.10.10">
    <property type="entry name" value="Hexapeptide repeat proteins"/>
    <property type="match status" value="1"/>
</dbReference>
<dbReference type="InterPro" id="IPR020019">
    <property type="entry name" value="AcTrfase_PglD-like"/>
</dbReference>